<sequence>MIKFTAGMIILITLIFISSCTIIPKQVFQSLVTDEDAESALECAIDVIDMPYV</sequence>
<gene>
    <name evidence="1" type="ORF">PQJ61_15885</name>
</gene>
<protein>
    <submittedName>
        <fullName evidence="1">Uncharacterized protein</fullName>
    </submittedName>
</protein>
<evidence type="ECO:0000313" key="2">
    <source>
        <dbReference type="Proteomes" id="UP001221217"/>
    </source>
</evidence>
<dbReference type="Proteomes" id="UP001221217">
    <property type="component" value="Unassembled WGS sequence"/>
</dbReference>
<organism evidence="1 2">
    <name type="scientific">Candidatus Thalassospirochaeta sargassi</name>
    <dbReference type="NCBI Taxonomy" id="3119039"/>
    <lineage>
        <taxon>Bacteria</taxon>
        <taxon>Pseudomonadati</taxon>
        <taxon>Spirochaetota</taxon>
        <taxon>Spirochaetia</taxon>
        <taxon>Spirochaetales</taxon>
        <taxon>Spirochaetaceae</taxon>
        <taxon>Candidatus Thalassospirochaeta</taxon>
    </lineage>
</organism>
<name>A0AAJ1MKX4_9SPIO</name>
<reference evidence="1 2" key="1">
    <citation type="submission" date="2022-12" db="EMBL/GenBank/DDBJ databases">
        <title>Metagenome assembled genome from gulf of manar.</title>
        <authorList>
            <person name="Kohli P."/>
            <person name="Pk S."/>
            <person name="Venkata Ramana C."/>
            <person name="Sasikala C."/>
        </authorList>
    </citation>
    <scope>NUCLEOTIDE SEQUENCE [LARGE SCALE GENOMIC DNA]</scope>
    <source>
        <strain evidence="1">JB008</strain>
    </source>
</reference>
<proteinExistence type="predicted"/>
<comment type="caution">
    <text evidence="1">The sequence shown here is derived from an EMBL/GenBank/DDBJ whole genome shotgun (WGS) entry which is preliminary data.</text>
</comment>
<evidence type="ECO:0000313" key="1">
    <source>
        <dbReference type="EMBL" id="MDC7228242.1"/>
    </source>
</evidence>
<dbReference type="AlphaFoldDB" id="A0AAJ1MKX4"/>
<dbReference type="EMBL" id="JAQQAL010000042">
    <property type="protein sequence ID" value="MDC7228242.1"/>
    <property type="molecule type" value="Genomic_DNA"/>
</dbReference>
<dbReference type="PROSITE" id="PS51257">
    <property type="entry name" value="PROKAR_LIPOPROTEIN"/>
    <property type="match status" value="1"/>
</dbReference>
<accession>A0AAJ1MKX4</accession>